<feature type="non-terminal residue" evidence="8">
    <location>
        <position position="211"/>
    </location>
</feature>
<dbReference type="GO" id="GO:0020037">
    <property type="term" value="F:heme binding"/>
    <property type="evidence" value="ECO:0007669"/>
    <property type="project" value="InterPro"/>
</dbReference>
<dbReference type="Gene3D" id="1.10.630.10">
    <property type="entry name" value="Cytochrome P450"/>
    <property type="match status" value="1"/>
</dbReference>
<reference evidence="8" key="1">
    <citation type="submission" date="2018-11" db="EMBL/GenBank/DDBJ databases">
        <authorList>
            <consortium name="Pathogen Informatics"/>
        </authorList>
    </citation>
    <scope>NUCLEOTIDE SEQUENCE [LARGE SCALE GENOMIC DNA]</scope>
</reference>
<evidence type="ECO:0000256" key="1">
    <source>
        <dbReference type="ARBA" id="ARBA00001971"/>
    </source>
</evidence>
<comment type="similarity">
    <text evidence="2">Belongs to the cytochrome P450 family.</text>
</comment>
<sequence>MRKRYGSIIRVDQGFGQGAVVHVFDPEDARHVFASDGRQPFIVPLQETTQRYRQMKGMNPGLGNLYLPFTNEVANALVKHIKDESEKSSSGEVDLRSIAGRWALEAAALTTFEKRIGALAERVEWADQLVNLNRSIFKLSAILKFAFPLYRYVWTPKWKKMVDLEDRFYREADSLIDEAIDKLHGSSQSEEEMKFASLLINRKELNVKDVK</sequence>
<evidence type="ECO:0000256" key="4">
    <source>
        <dbReference type="ARBA" id="ARBA00022723"/>
    </source>
</evidence>
<dbReference type="InterPro" id="IPR050479">
    <property type="entry name" value="CYP11_CYP27_families"/>
</dbReference>
<dbReference type="OrthoDB" id="3945418at2759"/>
<comment type="cofactor">
    <cofactor evidence="1">
        <name>heme</name>
        <dbReference type="ChEBI" id="CHEBI:30413"/>
    </cofactor>
</comment>
<evidence type="ECO:0000256" key="5">
    <source>
        <dbReference type="ARBA" id="ARBA00023002"/>
    </source>
</evidence>
<organism evidence="8">
    <name type="scientific">Heligmosomoides polygyrus</name>
    <name type="common">Parasitic roundworm</name>
    <dbReference type="NCBI Taxonomy" id="6339"/>
    <lineage>
        <taxon>Eukaryota</taxon>
        <taxon>Metazoa</taxon>
        <taxon>Ecdysozoa</taxon>
        <taxon>Nematoda</taxon>
        <taxon>Chromadorea</taxon>
        <taxon>Rhabditida</taxon>
        <taxon>Rhabditina</taxon>
        <taxon>Rhabditomorpha</taxon>
        <taxon>Strongyloidea</taxon>
        <taxon>Heligmosomidae</taxon>
        <taxon>Heligmosomoides</taxon>
    </lineage>
</organism>
<dbReference type="PANTHER" id="PTHR24279">
    <property type="entry name" value="CYTOCHROME P450"/>
    <property type="match status" value="1"/>
</dbReference>
<evidence type="ECO:0000313" key="8">
    <source>
        <dbReference type="EMBL" id="VDO30610.1"/>
    </source>
</evidence>
<keyword evidence="7" id="KW-0503">Monooxygenase</keyword>
<dbReference type="GO" id="GO:0005506">
    <property type="term" value="F:iron ion binding"/>
    <property type="evidence" value="ECO:0007669"/>
    <property type="project" value="InterPro"/>
</dbReference>
<gene>
    <name evidence="8" type="ORF">HPBE_LOCUS3061</name>
</gene>
<proteinExistence type="inferred from homology"/>
<dbReference type="GO" id="GO:0016705">
    <property type="term" value="F:oxidoreductase activity, acting on paired donors, with incorporation or reduction of molecular oxygen"/>
    <property type="evidence" value="ECO:0007669"/>
    <property type="project" value="InterPro"/>
</dbReference>
<evidence type="ECO:0000256" key="2">
    <source>
        <dbReference type="ARBA" id="ARBA00010617"/>
    </source>
</evidence>
<keyword evidence="6" id="KW-0408">Iron</keyword>
<evidence type="ECO:0000256" key="7">
    <source>
        <dbReference type="ARBA" id="ARBA00023033"/>
    </source>
</evidence>
<protein>
    <submittedName>
        <fullName evidence="8">Uncharacterized protein</fullName>
    </submittedName>
</protein>
<dbReference type="InterPro" id="IPR001128">
    <property type="entry name" value="Cyt_P450"/>
</dbReference>
<dbReference type="PANTHER" id="PTHR24279:SF120">
    <property type="entry name" value="CYTOCHROME P450"/>
    <property type="match status" value="1"/>
</dbReference>
<dbReference type="SUPFAM" id="SSF48264">
    <property type="entry name" value="Cytochrome P450"/>
    <property type="match status" value="1"/>
</dbReference>
<keyword evidence="5" id="KW-0560">Oxidoreductase</keyword>
<keyword evidence="3" id="KW-0349">Heme</keyword>
<dbReference type="EMBL" id="UZAH01006216">
    <property type="protein sequence ID" value="VDO30610.1"/>
    <property type="molecule type" value="Genomic_DNA"/>
</dbReference>
<keyword evidence="4" id="KW-0479">Metal-binding</keyword>
<evidence type="ECO:0000256" key="6">
    <source>
        <dbReference type="ARBA" id="ARBA00023004"/>
    </source>
</evidence>
<dbReference type="Pfam" id="PF00067">
    <property type="entry name" value="p450"/>
    <property type="match status" value="1"/>
</dbReference>
<accession>A0A3P7U705</accession>
<evidence type="ECO:0000256" key="3">
    <source>
        <dbReference type="ARBA" id="ARBA00022617"/>
    </source>
</evidence>
<dbReference type="AlphaFoldDB" id="A0A3P7U705"/>
<dbReference type="GO" id="GO:0004497">
    <property type="term" value="F:monooxygenase activity"/>
    <property type="evidence" value="ECO:0007669"/>
    <property type="project" value="UniProtKB-KW"/>
</dbReference>
<name>A0A3P7U705_HELPZ</name>
<dbReference type="InterPro" id="IPR036396">
    <property type="entry name" value="Cyt_P450_sf"/>
</dbReference>